<name>A0A101T9N9_9ACTN</name>
<dbReference type="OrthoDB" id="4547174at2"/>
<accession>A0A101T9N9</accession>
<evidence type="ECO:0000313" key="1">
    <source>
        <dbReference type="EMBL" id="KUN88210.1"/>
    </source>
</evidence>
<dbReference type="EMBL" id="LMWX01000012">
    <property type="protein sequence ID" value="KUN88210.1"/>
    <property type="molecule type" value="Genomic_DNA"/>
</dbReference>
<sequence length="128" mass="14039">MGSRRRVRRLVVGGTVYGWCFGHRHDRVRGYPGCGSTVTLWRAGSPARLRLVFRPGPGRAVADGYFDEGAAVRLTDRQYLNLHEPGSVRALLDEALARGVFPAAGTAEVDGWPLFDAVTPPQVPPDRR</sequence>
<dbReference type="STRING" id="285568.AQJ66_07580"/>
<dbReference type="Proteomes" id="UP000053024">
    <property type="component" value="Unassembled WGS sequence"/>
</dbReference>
<proteinExistence type="predicted"/>
<dbReference type="AlphaFoldDB" id="A0A101T9N9"/>
<organism evidence="1 2">
    <name type="scientific">Streptomyces bungoensis</name>
    <dbReference type="NCBI Taxonomy" id="285568"/>
    <lineage>
        <taxon>Bacteria</taxon>
        <taxon>Bacillati</taxon>
        <taxon>Actinomycetota</taxon>
        <taxon>Actinomycetes</taxon>
        <taxon>Kitasatosporales</taxon>
        <taxon>Streptomycetaceae</taxon>
        <taxon>Streptomyces</taxon>
    </lineage>
</organism>
<reference evidence="1 2" key="1">
    <citation type="submission" date="2015-10" db="EMBL/GenBank/DDBJ databases">
        <title>Draft genome sequence of Streptomyces bungoensis DSM 41781, type strain for the species Streptomyces bungoensis.</title>
        <authorList>
            <person name="Ruckert C."/>
            <person name="Winkler A."/>
            <person name="Kalinowski J."/>
            <person name="Kampfer P."/>
            <person name="Glaeser S."/>
        </authorList>
    </citation>
    <scope>NUCLEOTIDE SEQUENCE [LARGE SCALE GENOMIC DNA]</scope>
    <source>
        <strain evidence="1 2">DSM 41781</strain>
    </source>
</reference>
<keyword evidence="2" id="KW-1185">Reference proteome</keyword>
<protein>
    <submittedName>
        <fullName evidence="1">Uncharacterized protein</fullName>
    </submittedName>
</protein>
<evidence type="ECO:0000313" key="2">
    <source>
        <dbReference type="Proteomes" id="UP000053024"/>
    </source>
</evidence>
<comment type="caution">
    <text evidence="1">The sequence shown here is derived from an EMBL/GenBank/DDBJ whole genome shotgun (WGS) entry which is preliminary data.</text>
</comment>
<gene>
    <name evidence="1" type="ORF">AQJ66_07580</name>
</gene>
<dbReference type="RefSeq" id="WP_061918423.1">
    <property type="nucleotide sequence ID" value="NZ_JBEYBH010000001.1"/>
</dbReference>